<dbReference type="Proteomes" id="UP001497453">
    <property type="component" value="Chromosome 11"/>
</dbReference>
<dbReference type="EMBL" id="OZ037954">
    <property type="protein sequence ID" value="CAL1699342.1"/>
    <property type="molecule type" value="Genomic_DNA"/>
</dbReference>
<evidence type="ECO:0000256" key="1">
    <source>
        <dbReference type="SAM" id="MobiDB-lite"/>
    </source>
</evidence>
<name>A0ABP1CYW6_9APHY</name>
<keyword evidence="3" id="KW-1185">Reference proteome</keyword>
<accession>A0ABP1CYW6</accession>
<protein>
    <submittedName>
        <fullName evidence="2">Uncharacterized protein</fullName>
    </submittedName>
</protein>
<evidence type="ECO:0000313" key="2">
    <source>
        <dbReference type="EMBL" id="CAL1699342.1"/>
    </source>
</evidence>
<evidence type="ECO:0000313" key="3">
    <source>
        <dbReference type="Proteomes" id="UP001497453"/>
    </source>
</evidence>
<proteinExistence type="predicted"/>
<organism evidence="2 3">
    <name type="scientific">Somion occarium</name>
    <dbReference type="NCBI Taxonomy" id="3059160"/>
    <lineage>
        <taxon>Eukaryota</taxon>
        <taxon>Fungi</taxon>
        <taxon>Dikarya</taxon>
        <taxon>Basidiomycota</taxon>
        <taxon>Agaricomycotina</taxon>
        <taxon>Agaricomycetes</taxon>
        <taxon>Polyporales</taxon>
        <taxon>Cerrenaceae</taxon>
        <taxon>Somion</taxon>
    </lineage>
</organism>
<gene>
    <name evidence="2" type="ORF">GFSPODELE1_LOCUS2626</name>
</gene>
<feature type="region of interest" description="Disordered" evidence="1">
    <location>
        <begin position="45"/>
        <end position="64"/>
    </location>
</feature>
<reference evidence="3" key="1">
    <citation type="submission" date="2024-04" db="EMBL/GenBank/DDBJ databases">
        <authorList>
            <person name="Shaw F."/>
            <person name="Minotto A."/>
        </authorList>
    </citation>
    <scope>NUCLEOTIDE SEQUENCE [LARGE SCALE GENOMIC DNA]</scope>
</reference>
<sequence>MSDVQSSSYTSSIAGNHHSQASEVKGLLTMAGMDPAEPVSSTKVSIGVQAPPDDPPTASGVKHPPLRAVNRRLMMYGYCVSMSWIGQYAREHGWVTPSGKADDVKAFVDLMGKVGVWDQIVLPSICVYRKRTTNGRPRSALCLNSVKDRESFQLAFIFGSGSNDSAEEMEDALNPSRIQILKEVMRMERDPWWYYVTERERCDQPWLPDDDAVEGV</sequence>